<dbReference type="EMBL" id="WQMT02000002">
    <property type="protein sequence ID" value="KAG9225818.1"/>
    <property type="molecule type" value="Genomic_DNA"/>
</dbReference>
<proteinExistence type="predicted"/>
<organism evidence="1 2">
    <name type="scientific">Pleurotus cornucopiae</name>
    <name type="common">Cornucopia mushroom</name>
    <dbReference type="NCBI Taxonomy" id="5321"/>
    <lineage>
        <taxon>Eukaryota</taxon>
        <taxon>Fungi</taxon>
        <taxon>Dikarya</taxon>
        <taxon>Basidiomycota</taxon>
        <taxon>Agaricomycotina</taxon>
        <taxon>Agaricomycetes</taxon>
        <taxon>Agaricomycetidae</taxon>
        <taxon>Agaricales</taxon>
        <taxon>Pleurotineae</taxon>
        <taxon>Pleurotaceae</taxon>
        <taxon>Pleurotus</taxon>
    </lineage>
</organism>
<keyword evidence="2" id="KW-1185">Reference proteome</keyword>
<sequence>MLCRQRSIDPSIEDINDPRNGFTCFGPTHIMLDKRNAAILVTPNPILECSDVPPSLGFTHPDDDRGILPERRYTIQHLQGTPKDLQCLDQNYSSNNRDARFRDPSVEGLPHPALLNYVYGASILKVFGQTESFTAWKASTTWKRPETPHNYLSLPTFSLRGPRPTQEQRQNQRPAPYSSASRSTAARTSRRRITADEAMEYMFDIASRQVACQEHAEWQQRKSEIKAWVNACAEGGSGSRKLAGRTGRVTYSRK</sequence>
<accession>A0ACB7J5G3</accession>
<gene>
    <name evidence="1" type="ORF">CCMSSC00406_0007828</name>
</gene>
<dbReference type="Proteomes" id="UP000824881">
    <property type="component" value="Unassembled WGS sequence"/>
</dbReference>
<evidence type="ECO:0000313" key="1">
    <source>
        <dbReference type="EMBL" id="KAG9225818.1"/>
    </source>
</evidence>
<protein>
    <submittedName>
        <fullName evidence="1">Uncharacterized protein</fullName>
    </submittedName>
</protein>
<reference evidence="1 2" key="1">
    <citation type="journal article" date="2021" name="Appl. Environ. Microbiol.">
        <title>Genetic linkage and physical mapping for an oyster mushroom Pleurotus cornucopiae and QTL analysis for the trait cap color.</title>
        <authorList>
            <person name="Zhang Y."/>
            <person name="Gao W."/>
            <person name="Sonnenberg A."/>
            <person name="Chen Q."/>
            <person name="Zhang J."/>
            <person name="Huang C."/>
        </authorList>
    </citation>
    <scope>NUCLEOTIDE SEQUENCE [LARGE SCALE GENOMIC DNA]</scope>
    <source>
        <strain evidence="1">CCMSSC00406</strain>
    </source>
</reference>
<comment type="caution">
    <text evidence="1">The sequence shown here is derived from an EMBL/GenBank/DDBJ whole genome shotgun (WGS) entry which is preliminary data.</text>
</comment>
<name>A0ACB7J5G3_PLECO</name>
<evidence type="ECO:0000313" key="2">
    <source>
        <dbReference type="Proteomes" id="UP000824881"/>
    </source>
</evidence>